<name>A0ABU6VQV6_9FABA</name>
<feature type="non-terminal residue" evidence="2">
    <location>
        <position position="136"/>
    </location>
</feature>
<keyword evidence="3" id="KW-1185">Reference proteome</keyword>
<feature type="region of interest" description="Disordered" evidence="1">
    <location>
        <begin position="101"/>
        <end position="136"/>
    </location>
</feature>
<feature type="compositionally biased region" description="Low complexity" evidence="1">
    <location>
        <begin position="118"/>
        <end position="127"/>
    </location>
</feature>
<accession>A0ABU6VQV6</accession>
<proteinExistence type="predicted"/>
<gene>
    <name evidence="2" type="ORF">PIB30_083899</name>
</gene>
<reference evidence="2 3" key="1">
    <citation type="journal article" date="2023" name="Plants (Basel)">
        <title>Bridging the Gap: Combining Genomics and Transcriptomics Approaches to Understand Stylosanthes scabra, an Orphan Legume from the Brazilian Caatinga.</title>
        <authorList>
            <person name="Ferreira-Neto J.R.C."/>
            <person name="da Silva M.D."/>
            <person name="Binneck E."/>
            <person name="de Melo N.F."/>
            <person name="da Silva R.H."/>
            <person name="de Melo A.L.T.M."/>
            <person name="Pandolfi V."/>
            <person name="Bustamante F.O."/>
            <person name="Brasileiro-Vidal A.C."/>
            <person name="Benko-Iseppon A.M."/>
        </authorList>
    </citation>
    <scope>NUCLEOTIDE SEQUENCE [LARGE SCALE GENOMIC DNA]</scope>
    <source>
        <tissue evidence="2">Leaves</tissue>
    </source>
</reference>
<organism evidence="2 3">
    <name type="scientific">Stylosanthes scabra</name>
    <dbReference type="NCBI Taxonomy" id="79078"/>
    <lineage>
        <taxon>Eukaryota</taxon>
        <taxon>Viridiplantae</taxon>
        <taxon>Streptophyta</taxon>
        <taxon>Embryophyta</taxon>
        <taxon>Tracheophyta</taxon>
        <taxon>Spermatophyta</taxon>
        <taxon>Magnoliopsida</taxon>
        <taxon>eudicotyledons</taxon>
        <taxon>Gunneridae</taxon>
        <taxon>Pentapetalae</taxon>
        <taxon>rosids</taxon>
        <taxon>fabids</taxon>
        <taxon>Fabales</taxon>
        <taxon>Fabaceae</taxon>
        <taxon>Papilionoideae</taxon>
        <taxon>50 kb inversion clade</taxon>
        <taxon>dalbergioids sensu lato</taxon>
        <taxon>Dalbergieae</taxon>
        <taxon>Pterocarpus clade</taxon>
        <taxon>Stylosanthes</taxon>
    </lineage>
</organism>
<evidence type="ECO:0000256" key="1">
    <source>
        <dbReference type="SAM" id="MobiDB-lite"/>
    </source>
</evidence>
<sequence length="136" mass="14603">MARPHPRIGGAARPEIAKNPTTGATVCQNHLNGAPARLALTRWPWRVRTAPAIHAQASRTPHSELTVREPRLGAITTRLGVHITLTHYSSHKQPCLGAITTSLGVPASKPQKSHQQSPTPRRLTPTPSMGDTSSIP</sequence>
<evidence type="ECO:0000313" key="3">
    <source>
        <dbReference type="Proteomes" id="UP001341840"/>
    </source>
</evidence>
<dbReference type="Proteomes" id="UP001341840">
    <property type="component" value="Unassembled WGS sequence"/>
</dbReference>
<evidence type="ECO:0000313" key="2">
    <source>
        <dbReference type="EMBL" id="MED6176017.1"/>
    </source>
</evidence>
<protein>
    <submittedName>
        <fullName evidence="2">Uncharacterized protein</fullName>
    </submittedName>
</protein>
<dbReference type="EMBL" id="JASCZI010152378">
    <property type="protein sequence ID" value="MED6176017.1"/>
    <property type="molecule type" value="Genomic_DNA"/>
</dbReference>
<comment type="caution">
    <text evidence="2">The sequence shown here is derived from an EMBL/GenBank/DDBJ whole genome shotgun (WGS) entry which is preliminary data.</text>
</comment>